<feature type="transmembrane region" description="Helical" evidence="6">
    <location>
        <begin position="425"/>
        <end position="450"/>
    </location>
</feature>
<accession>A0A9Q1BCI3</accession>
<dbReference type="AlphaFoldDB" id="A0A9Q1BCI3"/>
<evidence type="ECO:0000256" key="1">
    <source>
        <dbReference type="ARBA" id="ARBA00004141"/>
    </source>
</evidence>
<dbReference type="SUPFAM" id="SSF81321">
    <property type="entry name" value="Family A G protein-coupled receptor-like"/>
    <property type="match status" value="1"/>
</dbReference>
<feature type="domain" description="GAIN-B" evidence="8">
    <location>
        <begin position="246"/>
        <end position="418"/>
    </location>
</feature>
<evidence type="ECO:0000313" key="11">
    <source>
        <dbReference type="Proteomes" id="UP001152320"/>
    </source>
</evidence>
<feature type="transmembrane region" description="Helical" evidence="6">
    <location>
        <begin position="496"/>
        <end position="516"/>
    </location>
</feature>
<keyword evidence="10" id="KW-0675">Receptor</keyword>
<gene>
    <name evidence="10" type="ORF">HOLleu_37673</name>
</gene>
<dbReference type="GO" id="GO:0016020">
    <property type="term" value="C:membrane"/>
    <property type="evidence" value="ECO:0007669"/>
    <property type="project" value="UniProtKB-SubCell"/>
</dbReference>
<dbReference type="Pfam" id="PF01825">
    <property type="entry name" value="GPS"/>
    <property type="match status" value="1"/>
</dbReference>
<keyword evidence="5" id="KW-1015">Disulfide bond</keyword>
<dbReference type="InterPro" id="IPR053066">
    <property type="entry name" value="ADGR_G7"/>
</dbReference>
<evidence type="ECO:0000256" key="2">
    <source>
        <dbReference type="ARBA" id="ARBA00022692"/>
    </source>
</evidence>
<feature type="transmembrane region" description="Helical" evidence="6">
    <location>
        <begin position="462"/>
        <end position="484"/>
    </location>
</feature>
<dbReference type="InterPro" id="IPR017981">
    <property type="entry name" value="GPCR_2-like_7TM"/>
</dbReference>
<dbReference type="EMBL" id="JAIZAY010000020">
    <property type="protein sequence ID" value="KAJ8022701.1"/>
    <property type="molecule type" value="Genomic_DNA"/>
</dbReference>
<sequence>MTAHRQILVLGYLLIFLNGGDSCGRSPNSAPSYGGSTIRPSRRLSATPFFSANTHEYESSTSHNRMETISPVNDETTSAGFNELKDQLRVVDAILSQEDTTSEELQMAAEIVANVTTNVRLVEEDPLNLNLILTSLESVVEKTDPSVEVTDPVVRTVNNVMNIDEDILRSDVSSNGRFVSVLEQQISALQAYDRNFSRILPNLGVLAMKIKLTTLGSNLTFANIGQAENEFDEGKNLREDSIGILNEGELSDEKNILASVSVKSEVLSVPTGANETFTKIPVSVTIYRRANLFVPSKTVKPVENWLKNISPTIITESIASQVVTLQIGNNRYTDSQLLSKSPVIATFATDLPPKAANTDEKVHSQHCVAWKYDNEKGEGLWSKDGSETVLDEREKRLAVCSFKRLANFAVLIRVRKGNYKNSVPLYFITLIGSIVSATSLVLCIVTFTSIKNLRSKQPTHIHINLCTSLLGFYISFLLSGLAVGHRVPCTVSSASILFFCLASVFWMTVEAINMYLTFIRIKPTGIRFLIPMASLFAYGCPAITTILITIFDQSSDYDKVQYCFIQPGKALYFGYFTEVAILLLLNSIVFVLVVRKVIFRPLLVSRTTENARRKEIITRVRHGITFWLILGLSWIFGFLAASDSKTKIFHYLFCVCISAQGLVMFLMLCVSNPEFRNVFSKPSSSRQTVVTLNLTEVSRSHALRHGVKT</sequence>
<dbReference type="GO" id="GO:0004930">
    <property type="term" value="F:G protein-coupled receptor activity"/>
    <property type="evidence" value="ECO:0007669"/>
    <property type="project" value="InterPro"/>
</dbReference>
<keyword evidence="11" id="KW-1185">Reference proteome</keyword>
<evidence type="ECO:0000256" key="5">
    <source>
        <dbReference type="ARBA" id="ARBA00023157"/>
    </source>
</evidence>
<evidence type="ECO:0000256" key="4">
    <source>
        <dbReference type="ARBA" id="ARBA00023136"/>
    </source>
</evidence>
<dbReference type="CDD" id="cd15040">
    <property type="entry name" value="7tmB2_Adhesion"/>
    <property type="match status" value="1"/>
</dbReference>
<evidence type="ECO:0000259" key="9">
    <source>
        <dbReference type="PROSITE" id="PS50261"/>
    </source>
</evidence>
<dbReference type="Proteomes" id="UP001152320">
    <property type="component" value="Chromosome 20"/>
</dbReference>
<keyword evidence="7" id="KW-0732">Signal</keyword>
<evidence type="ECO:0000256" key="6">
    <source>
        <dbReference type="SAM" id="Phobius"/>
    </source>
</evidence>
<feature type="transmembrane region" description="Helical" evidence="6">
    <location>
        <begin position="571"/>
        <end position="594"/>
    </location>
</feature>
<dbReference type="InterPro" id="IPR046338">
    <property type="entry name" value="GAIN_dom_sf"/>
</dbReference>
<name>A0A9Q1BCI3_HOLLE</name>
<dbReference type="InterPro" id="IPR000203">
    <property type="entry name" value="GPS"/>
</dbReference>
<comment type="caution">
    <text evidence="10">The sequence shown here is derived from an EMBL/GenBank/DDBJ whole genome shotgun (WGS) entry which is preliminary data.</text>
</comment>
<evidence type="ECO:0000259" key="8">
    <source>
        <dbReference type="PROSITE" id="PS50221"/>
    </source>
</evidence>
<keyword evidence="3 6" id="KW-1133">Transmembrane helix</keyword>
<dbReference type="Gene3D" id="2.60.220.50">
    <property type="match status" value="1"/>
</dbReference>
<proteinExistence type="predicted"/>
<feature type="transmembrane region" description="Helical" evidence="6">
    <location>
        <begin position="648"/>
        <end position="670"/>
    </location>
</feature>
<dbReference type="OrthoDB" id="10037534at2759"/>
<dbReference type="PROSITE" id="PS50261">
    <property type="entry name" value="G_PROTEIN_RECEP_F2_4"/>
    <property type="match status" value="1"/>
</dbReference>
<dbReference type="Pfam" id="PF00002">
    <property type="entry name" value="7tm_2"/>
    <property type="match status" value="1"/>
</dbReference>
<organism evidence="10 11">
    <name type="scientific">Holothuria leucospilota</name>
    <name type="common">Black long sea cucumber</name>
    <name type="synonym">Mertensiothuria leucospilota</name>
    <dbReference type="NCBI Taxonomy" id="206669"/>
    <lineage>
        <taxon>Eukaryota</taxon>
        <taxon>Metazoa</taxon>
        <taxon>Echinodermata</taxon>
        <taxon>Eleutherozoa</taxon>
        <taxon>Echinozoa</taxon>
        <taxon>Holothuroidea</taxon>
        <taxon>Aspidochirotacea</taxon>
        <taxon>Aspidochirotida</taxon>
        <taxon>Holothuriidae</taxon>
        <taxon>Holothuria</taxon>
    </lineage>
</organism>
<dbReference type="PRINTS" id="PR00249">
    <property type="entry name" value="GPCRSECRETIN"/>
</dbReference>
<evidence type="ECO:0000313" key="10">
    <source>
        <dbReference type="EMBL" id="KAJ8022701.1"/>
    </source>
</evidence>
<evidence type="ECO:0000256" key="3">
    <source>
        <dbReference type="ARBA" id="ARBA00022989"/>
    </source>
</evidence>
<keyword evidence="2 6" id="KW-0812">Transmembrane</keyword>
<dbReference type="PANTHER" id="PTHR47767:SF1">
    <property type="entry name" value="ADHESION G PROTEIN-COUPLED RECEPTOR G7"/>
    <property type="match status" value="1"/>
</dbReference>
<dbReference type="GO" id="GO:0007166">
    <property type="term" value="P:cell surface receptor signaling pathway"/>
    <property type="evidence" value="ECO:0007669"/>
    <property type="project" value="InterPro"/>
</dbReference>
<feature type="chain" id="PRO_5040293663" evidence="7">
    <location>
        <begin position="23"/>
        <end position="709"/>
    </location>
</feature>
<feature type="transmembrane region" description="Helical" evidence="6">
    <location>
        <begin position="528"/>
        <end position="551"/>
    </location>
</feature>
<dbReference type="PROSITE" id="PS50221">
    <property type="entry name" value="GAIN_B"/>
    <property type="match status" value="1"/>
</dbReference>
<dbReference type="InterPro" id="IPR000832">
    <property type="entry name" value="GPCR_2_secretin-like"/>
</dbReference>
<evidence type="ECO:0000256" key="7">
    <source>
        <dbReference type="SAM" id="SignalP"/>
    </source>
</evidence>
<reference evidence="10" key="1">
    <citation type="submission" date="2021-10" db="EMBL/GenBank/DDBJ databases">
        <title>Tropical sea cucumber genome reveals ecological adaptation and Cuvierian tubules defense mechanism.</title>
        <authorList>
            <person name="Chen T."/>
        </authorList>
    </citation>
    <scope>NUCLEOTIDE SEQUENCE</scope>
    <source>
        <strain evidence="10">Nanhai2018</strain>
        <tissue evidence="10">Muscle</tissue>
    </source>
</reference>
<feature type="signal peptide" evidence="7">
    <location>
        <begin position="1"/>
        <end position="22"/>
    </location>
</feature>
<protein>
    <submittedName>
        <fullName evidence="10">Adhesion G-protein coupled receptor G4</fullName>
    </submittedName>
</protein>
<comment type="subcellular location">
    <subcellularLocation>
        <location evidence="1">Membrane</location>
        <topology evidence="1">Multi-pass membrane protein</topology>
    </subcellularLocation>
</comment>
<dbReference type="Gene3D" id="1.20.1070.10">
    <property type="entry name" value="Rhodopsin 7-helix transmembrane proteins"/>
    <property type="match status" value="1"/>
</dbReference>
<feature type="domain" description="G-protein coupled receptors family 2 profile 2" evidence="9">
    <location>
        <begin position="425"/>
        <end position="672"/>
    </location>
</feature>
<dbReference type="InterPro" id="IPR057244">
    <property type="entry name" value="GAIN_B"/>
</dbReference>
<keyword evidence="4 6" id="KW-0472">Membrane</keyword>
<dbReference type="PANTHER" id="PTHR47767">
    <property type="entry name" value="ADHESION G PROTEIN-COUPLED RECEPTOR G7"/>
    <property type="match status" value="1"/>
</dbReference>
<feature type="transmembrane region" description="Helical" evidence="6">
    <location>
        <begin position="623"/>
        <end position="642"/>
    </location>
</feature>